<feature type="transmembrane region" description="Helical" evidence="2">
    <location>
        <begin position="6"/>
        <end position="24"/>
    </location>
</feature>
<feature type="non-terminal residue" evidence="3">
    <location>
        <position position="1"/>
    </location>
</feature>
<proteinExistence type="predicted"/>
<dbReference type="AlphaFoldDB" id="A0A0B6YD39"/>
<dbReference type="EMBL" id="HACG01007168">
    <property type="protein sequence ID" value="CEK54033.1"/>
    <property type="molecule type" value="Transcribed_RNA"/>
</dbReference>
<reference evidence="3" key="1">
    <citation type="submission" date="2014-12" db="EMBL/GenBank/DDBJ databases">
        <title>Insight into the proteome of Arion vulgaris.</title>
        <authorList>
            <person name="Aradska J."/>
            <person name="Bulat T."/>
            <person name="Smidak R."/>
            <person name="Sarate P."/>
            <person name="Gangsoo J."/>
            <person name="Sialana F."/>
            <person name="Bilban M."/>
            <person name="Lubec G."/>
        </authorList>
    </citation>
    <scope>NUCLEOTIDE SEQUENCE</scope>
    <source>
        <tissue evidence="3">Skin</tissue>
    </source>
</reference>
<name>A0A0B6YD39_9EUPU</name>
<accession>A0A0B6YD39</accession>
<feature type="region of interest" description="Disordered" evidence="1">
    <location>
        <begin position="63"/>
        <end position="82"/>
    </location>
</feature>
<protein>
    <submittedName>
        <fullName evidence="3">Uncharacterized protein</fullName>
    </submittedName>
</protein>
<gene>
    <name evidence="3" type="primary">ORF21799</name>
</gene>
<feature type="non-terminal residue" evidence="3">
    <location>
        <position position="96"/>
    </location>
</feature>
<sequence length="96" mass="11180">TPIIYVMICILCGYAVYLVYLFHIQDTSLAYHSKKVQSFVLQDMHYIQHGEKRSQQFVDISNTHQKGRDGDNKPWNSLENGVQNSNNFIHEYLTSV</sequence>
<evidence type="ECO:0000256" key="1">
    <source>
        <dbReference type="SAM" id="MobiDB-lite"/>
    </source>
</evidence>
<evidence type="ECO:0000313" key="3">
    <source>
        <dbReference type="EMBL" id="CEK54033.1"/>
    </source>
</evidence>
<keyword evidence="2" id="KW-0472">Membrane</keyword>
<evidence type="ECO:0000256" key="2">
    <source>
        <dbReference type="SAM" id="Phobius"/>
    </source>
</evidence>
<keyword evidence="2" id="KW-0812">Transmembrane</keyword>
<keyword evidence="2" id="KW-1133">Transmembrane helix</keyword>
<organism evidence="3">
    <name type="scientific">Arion vulgaris</name>
    <dbReference type="NCBI Taxonomy" id="1028688"/>
    <lineage>
        <taxon>Eukaryota</taxon>
        <taxon>Metazoa</taxon>
        <taxon>Spiralia</taxon>
        <taxon>Lophotrochozoa</taxon>
        <taxon>Mollusca</taxon>
        <taxon>Gastropoda</taxon>
        <taxon>Heterobranchia</taxon>
        <taxon>Euthyneura</taxon>
        <taxon>Panpulmonata</taxon>
        <taxon>Eupulmonata</taxon>
        <taxon>Stylommatophora</taxon>
        <taxon>Helicina</taxon>
        <taxon>Arionoidea</taxon>
        <taxon>Arionidae</taxon>
        <taxon>Arion</taxon>
    </lineage>
</organism>